<dbReference type="EMBL" id="JAUJYO010000013">
    <property type="protein sequence ID" value="KAK1301103.1"/>
    <property type="molecule type" value="Genomic_DNA"/>
</dbReference>
<reference evidence="2" key="1">
    <citation type="journal article" date="2023" name="Nat. Commun.">
        <title>Diploid and tetraploid genomes of Acorus and the evolution of monocots.</title>
        <authorList>
            <person name="Ma L."/>
            <person name="Liu K.W."/>
            <person name="Li Z."/>
            <person name="Hsiao Y.Y."/>
            <person name="Qi Y."/>
            <person name="Fu T."/>
            <person name="Tang G.D."/>
            <person name="Zhang D."/>
            <person name="Sun W.H."/>
            <person name="Liu D.K."/>
            <person name="Li Y."/>
            <person name="Chen G.Z."/>
            <person name="Liu X.D."/>
            <person name="Liao X.Y."/>
            <person name="Jiang Y.T."/>
            <person name="Yu X."/>
            <person name="Hao Y."/>
            <person name="Huang J."/>
            <person name="Zhao X.W."/>
            <person name="Ke S."/>
            <person name="Chen Y.Y."/>
            <person name="Wu W.L."/>
            <person name="Hsu J.L."/>
            <person name="Lin Y.F."/>
            <person name="Huang M.D."/>
            <person name="Li C.Y."/>
            <person name="Huang L."/>
            <person name="Wang Z.W."/>
            <person name="Zhao X."/>
            <person name="Zhong W.Y."/>
            <person name="Peng D.H."/>
            <person name="Ahmad S."/>
            <person name="Lan S."/>
            <person name="Zhang J.S."/>
            <person name="Tsai W.C."/>
            <person name="Van de Peer Y."/>
            <person name="Liu Z.J."/>
        </authorList>
    </citation>
    <scope>NUCLEOTIDE SEQUENCE</scope>
    <source>
        <strain evidence="2">CP</strain>
    </source>
</reference>
<feature type="region of interest" description="Disordered" evidence="1">
    <location>
        <begin position="108"/>
        <end position="156"/>
    </location>
</feature>
<keyword evidence="3" id="KW-1185">Reference proteome</keyword>
<evidence type="ECO:0000313" key="2">
    <source>
        <dbReference type="EMBL" id="KAK1301103.1"/>
    </source>
</evidence>
<dbReference type="Proteomes" id="UP001180020">
    <property type="component" value="Unassembled WGS sequence"/>
</dbReference>
<accession>A0AAV9DLA0</accession>
<protein>
    <submittedName>
        <fullName evidence="2">Uncharacterized protein</fullName>
    </submittedName>
</protein>
<organism evidence="2 3">
    <name type="scientific">Acorus calamus</name>
    <name type="common">Sweet flag</name>
    <dbReference type="NCBI Taxonomy" id="4465"/>
    <lineage>
        <taxon>Eukaryota</taxon>
        <taxon>Viridiplantae</taxon>
        <taxon>Streptophyta</taxon>
        <taxon>Embryophyta</taxon>
        <taxon>Tracheophyta</taxon>
        <taxon>Spermatophyta</taxon>
        <taxon>Magnoliopsida</taxon>
        <taxon>Liliopsida</taxon>
        <taxon>Acoraceae</taxon>
        <taxon>Acorus</taxon>
    </lineage>
</organism>
<sequence>MPSGFSSMEEFTNVFKRVLPNKKTEEIFLNIRKVTPKLEGEKVDEEEAKSTSGSRKITMVIDDSKMHTLAYASTMHKPVSEELDYSCKLTIGRNDEILHFYDEAGIEASQDGQESRAVQGKSGRAGARPRYNEHYRAQLKSTNRSPGPCERRAYDD</sequence>
<evidence type="ECO:0000256" key="1">
    <source>
        <dbReference type="SAM" id="MobiDB-lite"/>
    </source>
</evidence>
<proteinExistence type="predicted"/>
<gene>
    <name evidence="2" type="ORF">QJS10_CPB13g01628</name>
</gene>
<name>A0AAV9DLA0_ACOCL</name>
<reference evidence="2" key="2">
    <citation type="submission" date="2023-06" db="EMBL/GenBank/DDBJ databases">
        <authorList>
            <person name="Ma L."/>
            <person name="Liu K.-W."/>
            <person name="Li Z."/>
            <person name="Hsiao Y.-Y."/>
            <person name="Qi Y."/>
            <person name="Fu T."/>
            <person name="Tang G."/>
            <person name="Zhang D."/>
            <person name="Sun W.-H."/>
            <person name="Liu D.-K."/>
            <person name="Li Y."/>
            <person name="Chen G.-Z."/>
            <person name="Liu X.-D."/>
            <person name="Liao X.-Y."/>
            <person name="Jiang Y.-T."/>
            <person name="Yu X."/>
            <person name="Hao Y."/>
            <person name="Huang J."/>
            <person name="Zhao X.-W."/>
            <person name="Ke S."/>
            <person name="Chen Y.-Y."/>
            <person name="Wu W.-L."/>
            <person name="Hsu J.-L."/>
            <person name="Lin Y.-F."/>
            <person name="Huang M.-D."/>
            <person name="Li C.-Y."/>
            <person name="Huang L."/>
            <person name="Wang Z.-W."/>
            <person name="Zhao X."/>
            <person name="Zhong W.-Y."/>
            <person name="Peng D.-H."/>
            <person name="Ahmad S."/>
            <person name="Lan S."/>
            <person name="Zhang J.-S."/>
            <person name="Tsai W.-C."/>
            <person name="Van De Peer Y."/>
            <person name="Liu Z.-J."/>
        </authorList>
    </citation>
    <scope>NUCLEOTIDE SEQUENCE</scope>
    <source>
        <strain evidence="2">CP</strain>
        <tissue evidence="2">Leaves</tissue>
    </source>
</reference>
<comment type="caution">
    <text evidence="2">The sequence shown here is derived from an EMBL/GenBank/DDBJ whole genome shotgun (WGS) entry which is preliminary data.</text>
</comment>
<dbReference type="AlphaFoldDB" id="A0AAV9DLA0"/>
<evidence type="ECO:0000313" key="3">
    <source>
        <dbReference type="Proteomes" id="UP001180020"/>
    </source>
</evidence>